<proteinExistence type="predicted"/>
<comment type="caution">
    <text evidence="2">The sequence shown here is derived from an EMBL/GenBank/DDBJ whole genome shotgun (WGS) entry which is preliminary data.</text>
</comment>
<sequence>MRYFLAFAVILYAKLPQVVSVAPTPTARDDGPGFTCQYEFISDAEVKNSLLISKMKLRKVPSPIQYEGPLHEYREHLAYPVLAHEKSGAAQINVLDYFVVYKDPGHVVGVFELTRLNKRISCRRRNNPLHTQSSSDPTLSLVHTSGAIVGFQCGVHLIDVQLIKEKLLFALGRIRKREDALTPFTGTIPGSKGSHLMWSMVDKEHPSSTEESEALGACYLLTDEFGSFVQVSFRLLNGEYYRCAVKIDSNALIPTSRTTNRKNLQGGFLCDIFFDDGYLSSSRQLAQTRNQRQLKYPLRQRWKKMGEVLLWPIVPSKKVHAPAHTVRYYLVMSEKYEILKVVKFFKSKNHFKDCPRVTIDMTQDPENCDFICRDARVSIANLNEMVRVACGNILENVNYPKIYQGPAFDVSGPYLVSRPEVFIGNMFGLKYRAVITHDCKLAGVLCGTRNSLEKCLRDDRSTPGGPSNDLIFELSRDLNHVARFET</sequence>
<feature type="chain" id="PRO_5019300228" evidence="1">
    <location>
        <begin position="21"/>
        <end position="486"/>
    </location>
</feature>
<organism evidence="2 3">
    <name type="scientific">Golovinomyces cichoracearum</name>
    <dbReference type="NCBI Taxonomy" id="62708"/>
    <lineage>
        <taxon>Eukaryota</taxon>
        <taxon>Fungi</taxon>
        <taxon>Dikarya</taxon>
        <taxon>Ascomycota</taxon>
        <taxon>Pezizomycotina</taxon>
        <taxon>Leotiomycetes</taxon>
        <taxon>Erysiphales</taxon>
        <taxon>Erysiphaceae</taxon>
        <taxon>Golovinomyces</taxon>
    </lineage>
</organism>
<dbReference type="EMBL" id="MCBQ01009305">
    <property type="protein sequence ID" value="RKF73686.1"/>
    <property type="molecule type" value="Genomic_DNA"/>
</dbReference>
<dbReference type="AlphaFoldDB" id="A0A420IGK8"/>
<evidence type="ECO:0000313" key="3">
    <source>
        <dbReference type="Proteomes" id="UP000283383"/>
    </source>
</evidence>
<dbReference type="STRING" id="62708.A0A420IGK8"/>
<gene>
    <name evidence="2" type="ORF">GcM3_093017</name>
</gene>
<dbReference type="Proteomes" id="UP000283383">
    <property type="component" value="Unassembled WGS sequence"/>
</dbReference>
<name>A0A420IGK8_9PEZI</name>
<evidence type="ECO:0000313" key="2">
    <source>
        <dbReference type="EMBL" id="RKF73686.1"/>
    </source>
</evidence>
<evidence type="ECO:0000256" key="1">
    <source>
        <dbReference type="SAM" id="SignalP"/>
    </source>
</evidence>
<keyword evidence="1" id="KW-0732">Signal</keyword>
<keyword evidence="3" id="KW-1185">Reference proteome</keyword>
<feature type="signal peptide" evidence="1">
    <location>
        <begin position="1"/>
        <end position="20"/>
    </location>
</feature>
<reference evidence="2 3" key="1">
    <citation type="journal article" date="2018" name="BMC Genomics">
        <title>Comparative genome analyses reveal sequence features reflecting distinct modes of host-adaptation between dicot and monocot powdery mildew.</title>
        <authorList>
            <person name="Wu Y."/>
            <person name="Ma X."/>
            <person name="Pan Z."/>
            <person name="Kale S.D."/>
            <person name="Song Y."/>
            <person name="King H."/>
            <person name="Zhang Q."/>
            <person name="Presley C."/>
            <person name="Deng X."/>
            <person name="Wei C.I."/>
            <person name="Xiao S."/>
        </authorList>
    </citation>
    <scope>NUCLEOTIDE SEQUENCE [LARGE SCALE GENOMIC DNA]</scope>
    <source>
        <strain evidence="2">UMSG3</strain>
    </source>
</reference>
<accession>A0A420IGK8</accession>
<protein>
    <submittedName>
        <fullName evidence="2">Putative guanyl-specific ribonuclease f1</fullName>
    </submittedName>
</protein>